<evidence type="ECO:0000256" key="3">
    <source>
        <dbReference type="PROSITE-ProRule" id="PRU00023"/>
    </source>
</evidence>
<dbReference type="PROSITE" id="PS50297">
    <property type="entry name" value="ANK_REP_REGION"/>
    <property type="match status" value="3"/>
</dbReference>
<feature type="repeat" description="ANK" evidence="3">
    <location>
        <begin position="1"/>
        <end position="29"/>
    </location>
</feature>
<dbReference type="RefSeq" id="XP_049129980.1">
    <property type="nucleotide sequence ID" value="XM_049274023.1"/>
</dbReference>
<keyword evidence="1" id="KW-0677">Repeat</keyword>
<protein>
    <submittedName>
        <fullName evidence="4">Ankyrin repeat and KH domain-containing protein 1</fullName>
    </submittedName>
</protein>
<dbReference type="Pfam" id="PF12796">
    <property type="entry name" value="Ank_2"/>
    <property type="match status" value="1"/>
</dbReference>
<dbReference type="SMART" id="SM00248">
    <property type="entry name" value="ANK"/>
    <property type="match status" value="3"/>
</dbReference>
<dbReference type="PANTHER" id="PTHR24171:SF9">
    <property type="entry name" value="ANKYRIN REPEAT DOMAIN-CONTAINING PROTEIN 39"/>
    <property type="match status" value="1"/>
</dbReference>
<gene>
    <name evidence="4" type="ORF">ColSpa_07811</name>
</gene>
<dbReference type="InterPro" id="IPR002110">
    <property type="entry name" value="Ankyrin_rpt"/>
</dbReference>
<dbReference type="EMBL" id="BQXU01000020">
    <property type="protein sequence ID" value="GKT47630.1"/>
    <property type="molecule type" value="Genomic_DNA"/>
</dbReference>
<keyword evidence="5" id="KW-1185">Reference proteome</keyword>
<dbReference type="AlphaFoldDB" id="A0AA37P8J8"/>
<feature type="repeat" description="ANK" evidence="3">
    <location>
        <begin position="61"/>
        <end position="93"/>
    </location>
</feature>
<reference evidence="4 5" key="1">
    <citation type="submission" date="2022-03" db="EMBL/GenBank/DDBJ databases">
        <title>Genome data of Colletotrichum spp.</title>
        <authorList>
            <person name="Utami Y.D."/>
            <person name="Hiruma K."/>
        </authorList>
    </citation>
    <scope>NUCLEOTIDE SEQUENCE [LARGE SCALE GENOMIC DNA]</scope>
    <source>
        <strain evidence="4 5">MAFF 239500</strain>
    </source>
</reference>
<sequence length="126" mass="14046">MLQSAIRDGKLLAVRLLLSAGADVNRADKQTALHTATFRKDFRFAEIIIKHGADMEALNLHKLTPLQQAVANGFEETSRLLLERGANVNAQYVRTSDERPSRREDTSAASKTPLMLACGLYIFQFE</sequence>
<dbReference type="InterPro" id="IPR036770">
    <property type="entry name" value="Ankyrin_rpt-contain_sf"/>
</dbReference>
<evidence type="ECO:0000256" key="2">
    <source>
        <dbReference type="ARBA" id="ARBA00023043"/>
    </source>
</evidence>
<feature type="repeat" description="ANK" evidence="3">
    <location>
        <begin position="28"/>
        <end position="60"/>
    </location>
</feature>
<evidence type="ECO:0000313" key="4">
    <source>
        <dbReference type="EMBL" id="GKT47630.1"/>
    </source>
</evidence>
<dbReference type="Gene3D" id="1.25.40.20">
    <property type="entry name" value="Ankyrin repeat-containing domain"/>
    <property type="match status" value="1"/>
</dbReference>
<organism evidence="4 5">
    <name type="scientific">Colletotrichum spaethianum</name>
    <dbReference type="NCBI Taxonomy" id="700344"/>
    <lineage>
        <taxon>Eukaryota</taxon>
        <taxon>Fungi</taxon>
        <taxon>Dikarya</taxon>
        <taxon>Ascomycota</taxon>
        <taxon>Pezizomycotina</taxon>
        <taxon>Sordariomycetes</taxon>
        <taxon>Hypocreomycetidae</taxon>
        <taxon>Glomerellales</taxon>
        <taxon>Glomerellaceae</taxon>
        <taxon>Colletotrichum</taxon>
        <taxon>Colletotrichum spaethianum species complex</taxon>
    </lineage>
</organism>
<comment type="caution">
    <text evidence="4">The sequence shown here is derived from an EMBL/GenBank/DDBJ whole genome shotgun (WGS) entry which is preliminary data.</text>
</comment>
<keyword evidence="2 3" id="KW-0040">ANK repeat</keyword>
<dbReference type="PANTHER" id="PTHR24171">
    <property type="entry name" value="ANKYRIN REPEAT DOMAIN-CONTAINING PROTEIN 39-RELATED"/>
    <property type="match status" value="1"/>
</dbReference>
<dbReference type="PROSITE" id="PS50088">
    <property type="entry name" value="ANK_REPEAT"/>
    <property type="match status" value="3"/>
</dbReference>
<dbReference type="SUPFAM" id="SSF48403">
    <property type="entry name" value="Ankyrin repeat"/>
    <property type="match status" value="1"/>
</dbReference>
<proteinExistence type="predicted"/>
<evidence type="ECO:0000313" key="5">
    <source>
        <dbReference type="Proteomes" id="UP001055115"/>
    </source>
</evidence>
<dbReference type="GeneID" id="73328613"/>
<evidence type="ECO:0000256" key="1">
    <source>
        <dbReference type="ARBA" id="ARBA00022737"/>
    </source>
</evidence>
<accession>A0AA37P8J8</accession>
<name>A0AA37P8J8_9PEZI</name>
<dbReference type="Proteomes" id="UP001055115">
    <property type="component" value="Unassembled WGS sequence"/>
</dbReference>